<feature type="transmembrane region" description="Helical" evidence="7">
    <location>
        <begin position="367"/>
        <end position="385"/>
    </location>
</feature>
<dbReference type="Proteomes" id="UP000054321">
    <property type="component" value="Unassembled WGS sequence"/>
</dbReference>
<dbReference type="InterPro" id="IPR036259">
    <property type="entry name" value="MFS_trans_sf"/>
</dbReference>
<feature type="region of interest" description="Disordered" evidence="6">
    <location>
        <begin position="310"/>
        <end position="349"/>
    </location>
</feature>
<feature type="transmembrane region" description="Helical" evidence="7">
    <location>
        <begin position="181"/>
        <end position="206"/>
    </location>
</feature>
<dbReference type="PANTHER" id="PTHR23511:SF34">
    <property type="entry name" value="SYNAPTIC VESICLE GLYCOPROTEIN 2"/>
    <property type="match status" value="1"/>
</dbReference>
<keyword evidence="5 7" id="KW-0472">Membrane</keyword>
<dbReference type="InterPro" id="IPR020846">
    <property type="entry name" value="MFS_dom"/>
</dbReference>
<dbReference type="PROSITE" id="PS00217">
    <property type="entry name" value="SUGAR_TRANSPORT_2"/>
    <property type="match status" value="1"/>
</dbReference>
<feature type="transmembrane region" description="Helical" evidence="7">
    <location>
        <begin position="492"/>
        <end position="513"/>
    </location>
</feature>
<dbReference type="OrthoDB" id="433512at2759"/>
<dbReference type="Gene3D" id="1.20.1250.20">
    <property type="entry name" value="MFS general substrate transporter like domains"/>
    <property type="match status" value="2"/>
</dbReference>
<feature type="transmembrane region" description="Helical" evidence="7">
    <location>
        <begin position="86"/>
        <end position="104"/>
    </location>
</feature>
<evidence type="ECO:0000256" key="1">
    <source>
        <dbReference type="ARBA" id="ARBA00004141"/>
    </source>
</evidence>
<feature type="transmembrane region" description="Helical" evidence="7">
    <location>
        <begin position="57"/>
        <end position="74"/>
    </location>
</feature>
<accession>A0A0C3HA82</accession>
<feature type="transmembrane region" description="Helical" evidence="7">
    <location>
        <begin position="226"/>
        <end position="244"/>
    </location>
</feature>
<evidence type="ECO:0000313" key="10">
    <source>
        <dbReference type="Proteomes" id="UP000054321"/>
    </source>
</evidence>
<dbReference type="STRING" id="913774.A0A0C3HA82"/>
<name>A0A0C3HA82_OIDMZ</name>
<dbReference type="SUPFAM" id="SSF103473">
    <property type="entry name" value="MFS general substrate transporter"/>
    <property type="match status" value="1"/>
</dbReference>
<keyword evidence="10" id="KW-1185">Reference proteome</keyword>
<keyword evidence="3 7" id="KW-0812">Transmembrane</keyword>
<keyword evidence="2" id="KW-0813">Transport</keyword>
<dbReference type="InterPro" id="IPR005829">
    <property type="entry name" value="Sugar_transporter_CS"/>
</dbReference>
<feature type="domain" description="Major facilitator superfamily (MFS) profile" evidence="8">
    <location>
        <begin position="44"/>
        <end position="584"/>
    </location>
</feature>
<reference evidence="9 10" key="1">
    <citation type="submission" date="2014-04" db="EMBL/GenBank/DDBJ databases">
        <authorList>
            <consortium name="DOE Joint Genome Institute"/>
            <person name="Kuo A."/>
            <person name="Martino E."/>
            <person name="Perotto S."/>
            <person name="Kohler A."/>
            <person name="Nagy L.G."/>
            <person name="Floudas D."/>
            <person name="Copeland A."/>
            <person name="Barry K.W."/>
            <person name="Cichocki N."/>
            <person name="Veneault-Fourrey C."/>
            <person name="LaButti K."/>
            <person name="Lindquist E.A."/>
            <person name="Lipzen A."/>
            <person name="Lundell T."/>
            <person name="Morin E."/>
            <person name="Murat C."/>
            <person name="Sun H."/>
            <person name="Tunlid A."/>
            <person name="Henrissat B."/>
            <person name="Grigoriev I.V."/>
            <person name="Hibbett D.S."/>
            <person name="Martin F."/>
            <person name="Nordberg H.P."/>
            <person name="Cantor M.N."/>
            <person name="Hua S.X."/>
        </authorList>
    </citation>
    <scope>NUCLEOTIDE SEQUENCE [LARGE SCALE GENOMIC DNA]</scope>
    <source>
        <strain evidence="9 10">Zn</strain>
    </source>
</reference>
<proteinExistence type="predicted"/>
<dbReference type="PROSITE" id="PS50850">
    <property type="entry name" value="MFS"/>
    <property type="match status" value="1"/>
</dbReference>
<evidence type="ECO:0000256" key="3">
    <source>
        <dbReference type="ARBA" id="ARBA00022692"/>
    </source>
</evidence>
<evidence type="ECO:0000256" key="6">
    <source>
        <dbReference type="SAM" id="MobiDB-lite"/>
    </source>
</evidence>
<dbReference type="InParanoid" id="A0A0C3HA82"/>
<dbReference type="EMBL" id="KN832872">
    <property type="protein sequence ID" value="KIN05146.1"/>
    <property type="molecule type" value="Genomic_DNA"/>
</dbReference>
<feature type="compositionally biased region" description="Acidic residues" evidence="6">
    <location>
        <begin position="315"/>
        <end position="339"/>
    </location>
</feature>
<feature type="transmembrane region" description="Helical" evidence="7">
    <location>
        <begin position="557"/>
        <end position="580"/>
    </location>
</feature>
<feature type="transmembrane region" description="Helical" evidence="7">
    <location>
        <begin position="461"/>
        <end position="480"/>
    </location>
</feature>
<feature type="transmembrane region" description="Helical" evidence="7">
    <location>
        <begin position="430"/>
        <end position="449"/>
    </location>
</feature>
<comment type="subcellular location">
    <subcellularLocation>
        <location evidence="1">Membrane</location>
        <topology evidence="1">Multi-pass membrane protein</topology>
    </subcellularLocation>
</comment>
<evidence type="ECO:0000256" key="2">
    <source>
        <dbReference type="ARBA" id="ARBA00022448"/>
    </source>
</evidence>
<feature type="transmembrane region" description="Helical" evidence="7">
    <location>
        <begin position="116"/>
        <end position="135"/>
    </location>
</feature>
<dbReference type="GO" id="GO:0022857">
    <property type="term" value="F:transmembrane transporter activity"/>
    <property type="evidence" value="ECO:0007669"/>
    <property type="project" value="InterPro"/>
</dbReference>
<keyword evidence="4 7" id="KW-1133">Transmembrane helix</keyword>
<dbReference type="PANTHER" id="PTHR23511">
    <property type="entry name" value="SYNAPTIC VESICLE GLYCOPROTEIN 2"/>
    <property type="match status" value="1"/>
</dbReference>
<dbReference type="GO" id="GO:0016020">
    <property type="term" value="C:membrane"/>
    <property type="evidence" value="ECO:0007669"/>
    <property type="project" value="UniProtKB-SubCell"/>
</dbReference>
<evidence type="ECO:0000259" key="8">
    <source>
        <dbReference type="PROSITE" id="PS50850"/>
    </source>
</evidence>
<evidence type="ECO:0000256" key="5">
    <source>
        <dbReference type="ARBA" id="ARBA00023136"/>
    </source>
</evidence>
<dbReference type="InterPro" id="IPR005828">
    <property type="entry name" value="MFS_sugar_transport-like"/>
</dbReference>
<dbReference type="Pfam" id="PF00083">
    <property type="entry name" value="Sugar_tr"/>
    <property type="match status" value="2"/>
</dbReference>
<sequence length="649" mass="72267">MSFKRFFPTVWINPSDVGRHHDSNTNKRDQICGDIDANKFDWQIWAVAGSGFFTDSYNLFATNVILPSLVFIYWTNDTATDHETAINAITLAGSLVGQLIFGYLADRYGRRKLYGLELIVVIFGTLGMVQCSAGYNNQSMNILGWIMFWRFFVGLGIGAEYPLSAVITAEFAPRRARARMMAAVFLMQPLGQLLASVVGLAVLLTVGRNLNSTTNYSDQAVTVDRIWRYVVGVGAIPALIAIGFRLTIPESPRYTLDVDHDGARALRDTQKYYNIQRQSTNGSFNALGHGRNEDVEDAAAIQQVPRAIVNPADGDMPEDDDDSMEIQDVGGDEEEDQDEPGQREELPDPFSTSELTRFFWHEGNIKYLLGTSSTWFLFDFAFYALGINNPRVISQIWSSQPIPADQPTGPDWQNPSDPNQSIYDILRSEGIRSIITISIGSLLGSIILIKAINYIPRKAWLAWSFVGMAILFAVIGGSYFRVANTDLHALTITLYVLCQLLFNLGPNTLTFIIPAEIFPTRYRATCHGISAAAGKLASVIVQAFLPKTKITTPNSHNLGWVLIGFSFAMALAAVCAWAWIPEVQNPRGTETETSRGRHSRFRAYEVPSKSLEELAVGRIGVEDERYKVGFRKRGMMLITEMREAGSRRN</sequence>
<feature type="transmembrane region" description="Helical" evidence="7">
    <location>
        <begin position="147"/>
        <end position="169"/>
    </location>
</feature>
<dbReference type="HOGENOM" id="CLU_001265_46_14_1"/>
<evidence type="ECO:0000256" key="7">
    <source>
        <dbReference type="SAM" id="Phobius"/>
    </source>
</evidence>
<dbReference type="AlphaFoldDB" id="A0A0C3HA82"/>
<protein>
    <recommendedName>
        <fullName evidence="8">Major facilitator superfamily (MFS) profile domain-containing protein</fullName>
    </recommendedName>
</protein>
<evidence type="ECO:0000313" key="9">
    <source>
        <dbReference type="EMBL" id="KIN05146.1"/>
    </source>
</evidence>
<gene>
    <name evidence="9" type="ORF">OIDMADRAFT_177452</name>
</gene>
<organism evidence="9 10">
    <name type="scientific">Oidiodendron maius (strain Zn)</name>
    <dbReference type="NCBI Taxonomy" id="913774"/>
    <lineage>
        <taxon>Eukaryota</taxon>
        <taxon>Fungi</taxon>
        <taxon>Dikarya</taxon>
        <taxon>Ascomycota</taxon>
        <taxon>Pezizomycotina</taxon>
        <taxon>Leotiomycetes</taxon>
        <taxon>Leotiomycetes incertae sedis</taxon>
        <taxon>Myxotrichaceae</taxon>
        <taxon>Oidiodendron</taxon>
    </lineage>
</organism>
<reference evidence="10" key="2">
    <citation type="submission" date="2015-01" db="EMBL/GenBank/DDBJ databases">
        <title>Evolutionary Origins and Diversification of the Mycorrhizal Mutualists.</title>
        <authorList>
            <consortium name="DOE Joint Genome Institute"/>
            <consortium name="Mycorrhizal Genomics Consortium"/>
            <person name="Kohler A."/>
            <person name="Kuo A."/>
            <person name="Nagy L.G."/>
            <person name="Floudas D."/>
            <person name="Copeland A."/>
            <person name="Barry K.W."/>
            <person name="Cichocki N."/>
            <person name="Veneault-Fourrey C."/>
            <person name="LaButti K."/>
            <person name="Lindquist E.A."/>
            <person name="Lipzen A."/>
            <person name="Lundell T."/>
            <person name="Morin E."/>
            <person name="Murat C."/>
            <person name="Riley R."/>
            <person name="Ohm R."/>
            <person name="Sun H."/>
            <person name="Tunlid A."/>
            <person name="Henrissat B."/>
            <person name="Grigoriev I.V."/>
            <person name="Hibbett D.S."/>
            <person name="Martin F."/>
        </authorList>
    </citation>
    <scope>NUCLEOTIDE SEQUENCE [LARGE SCALE GENOMIC DNA]</scope>
    <source>
        <strain evidence="10">Zn</strain>
    </source>
</reference>
<evidence type="ECO:0000256" key="4">
    <source>
        <dbReference type="ARBA" id="ARBA00022989"/>
    </source>
</evidence>